<sequence>MGDGPAALGACLAGLPPPWRLAGLLGPAFAEDFAVVDGATARIPWLAVCLPSHWAPADKVGRHFAEVHAPVADNRLLLAASEHLTRLVTGPQRWERFVWTITPVGTLDMHPARVQAPAWPHAVDAATIAAMAWFRTERQTFIPVADARQLSSPSASNPGR</sequence>
<comment type="caution">
    <text evidence="1">The sequence shown here is derived from an EMBL/GenBank/DDBJ whole genome shotgun (WGS) entry which is preliminary data.</text>
</comment>
<organism evidence="1 2">
    <name type="scientific">Piscinibacter aquaticus</name>
    <dbReference type="NCBI Taxonomy" id="392597"/>
    <lineage>
        <taxon>Bacteria</taxon>
        <taxon>Pseudomonadati</taxon>
        <taxon>Pseudomonadota</taxon>
        <taxon>Betaproteobacteria</taxon>
        <taxon>Burkholderiales</taxon>
        <taxon>Sphaerotilaceae</taxon>
        <taxon>Piscinibacter</taxon>
    </lineage>
</organism>
<evidence type="ECO:0000313" key="2">
    <source>
        <dbReference type="Proteomes" id="UP000321832"/>
    </source>
</evidence>
<accession>A0A5C6TZY6</accession>
<reference evidence="1 2" key="1">
    <citation type="submission" date="2019-08" db="EMBL/GenBank/DDBJ databases">
        <authorList>
            <person name="Khan S.A."/>
            <person name="Jeon C.O."/>
            <person name="Jeong S.E."/>
        </authorList>
    </citation>
    <scope>NUCLEOTIDE SEQUENCE [LARGE SCALE GENOMIC DNA]</scope>
    <source>
        <strain evidence="2">IMCC1728</strain>
    </source>
</reference>
<dbReference type="EMBL" id="VOPW01000001">
    <property type="protein sequence ID" value="TXC66009.1"/>
    <property type="molecule type" value="Genomic_DNA"/>
</dbReference>
<dbReference type="Proteomes" id="UP000321832">
    <property type="component" value="Unassembled WGS sequence"/>
</dbReference>
<protein>
    <submittedName>
        <fullName evidence="1">DUF3445 domain-containing protein</fullName>
    </submittedName>
</protein>
<gene>
    <name evidence="1" type="ORF">FSC37_09015</name>
</gene>
<dbReference type="InterPro" id="IPR021848">
    <property type="entry name" value="HODM_asu-like"/>
</dbReference>
<name>A0A5C6TZY6_9BURK</name>
<keyword evidence="2" id="KW-1185">Reference proteome</keyword>
<evidence type="ECO:0000313" key="1">
    <source>
        <dbReference type="EMBL" id="TXC66009.1"/>
    </source>
</evidence>
<dbReference type="AlphaFoldDB" id="A0A5C6TZY6"/>
<dbReference type="Pfam" id="PF11927">
    <property type="entry name" value="HODM_asu-like"/>
    <property type="match status" value="1"/>
</dbReference>
<proteinExistence type="predicted"/>